<keyword evidence="1" id="KW-0472">Membrane</keyword>
<dbReference type="GO" id="GO:0016020">
    <property type="term" value="C:membrane"/>
    <property type="evidence" value="ECO:0007669"/>
    <property type="project" value="TreeGrafter"/>
</dbReference>
<keyword evidence="1" id="KW-0812">Transmembrane</keyword>
<feature type="domain" description="Fatty acid desaturase" evidence="2">
    <location>
        <begin position="76"/>
        <end position="297"/>
    </location>
</feature>
<dbReference type="EMBL" id="CAUDKV010000028">
    <property type="protein sequence ID" value="CAJ0896473.1"/>
    <property type="molecule type" value="Genomic_DNA"/>
</dbReference>
<organism evidence="3 5">
    <name type="scientific">Ralstonia mannitolilytica</name>
    <dbReference type="NCBI Taxonomy" id="105219"/>
    <lineage>
        <taxon>Bacteria</taxon>
        <taxon>Pseudomonadati</taxon>
        <taxon>Pseudomonadota</taxon>
        <taxon>Betaproteobacteria</taxon>
        <taxon>Burkholderiales</taxon>
        <taxon>Burkholderiaceae</taxon>
        <taxon>Ralstonia</taxon>
    </lineage>
</organism>
<evidence type="ECO:0000313" key="4">
    <source>
        <dbReference type="EMBL" id="CAJ0896473.1"/>
    </source>
</evidence>
<evidence type="ECO:0000313" key="3">
    <source>
        <dbReference type="EMBL" id="CAJ0680864.1"/>
    </source>
</evidence>
<protein>
    <recommendedName>
        <fullName evidence="2">Fatty acid desaturase domain-containing protein</fullName>
    </recommendedName>
</protein>
<dbReference type="EMBL" id="CATVXE010000003">
    <property type="protein sequence ID" value="CAJ0680864.1"/>
    <property type="molecule type" value="Genomic_DNA"/>
</dbReference>
<keyword evidence="1" id="KW-1133">Transmembrane helix</keyword>
<dbReference type="Proteomes" id="UP001190002">
    <property type="component" value="Unassembled WGS sequence"/>
</dbReference>
<evidence type="ECO:0000259" key="2">
    <source>
        <dbReference type="Pfam" id="PF00487"/>
    </source>
</evidence>
<name>A0AAD2AJY9_9RALS</name>
<dbReference type="CDD" id="cd03510">
    <property type="entry name" value="Rhizobitoxine-FADS-like"/>
    <property type="match status" value="1"/>
</dbReference>
<dbReference type="AlphaFoldDB" id="A0AAD2AJY9"/>
<feature type="transmembrane region" description="Helical" evidence="1">
    <location>
        <begin position="61"/>
        <end position="86"/>
    </location>
</feature>
<gene>
    <name evidence="4" type="ORF">R77569_04602</name>
    <name evidence="3" type="ORF">R77591_01055</name>
</gene>
<sequence length="333" mass="37437">MTLLSRPAAVVPAGALASGPLRSAQADIHAFRQALAQANVPTEPLTSHHPGRVLRDLCMDWALILLAWYAVITWSLWLAPIAVILIGNRQRALGNLLHDASHYLLSGHTRLNDAIGQWWIALPSLASLYRYRSTHFQHHAKLGSRANDPDYYAHHVFQVGSNDAVAVFLRMVWNRRHWLGDGFGDLLGASCHVRLQIVAWWGVAWMVLGAISTPADANVFLALWFTSRLTVFHAITSFRELCDHTGMTPGGVFAYTRNVVGNGWLRQLIHPHNNGYHLVHHLMPTIPYHRLAIAHQQFSTVPMYRQQACHCTGYFAGEQPAVNCWIKRGYHHE</sequence>
<dbReference type="Proteomes" id="UP001190452">
    <property type="component" value="Unassembled WGS sequence"/>
</dbReference>
<dbReference type="InterPro" id="IPR005804">
    <property type="entry name" value="FA_desaturase_dom"/>
</dbReference>
<accession>A0AAD2AJY9</accession>
<evidence type="ECO:0000256" key="1">
    <source>
        <dbReference type="SAM" id="Phobius"/>
    </source>
</evidence>
<evidence type="ECO:0000313" key="5">
    <source>
        <dbReference type="Proteomes" id="UP001190002"/>
    </source>
</evidence>
<dbReference type="Pfam" id="PF00487">
    <property type="entry name" value="FA_desaturase"/>
    <property type="match status" value="1"/>
</dbReference>
<dbReference type="GO" id="GO:0016717">
    <property type="term" value="F:oxidoreductase activity, acting on paired donors, with oxidation of a pair of donors resulting in the reduction of molecular oxygen to two molecules of water"/>
    <property type="evidence" value="ECO:0007669"/>
    <property type="project" value="TreeGrafter"/>
</dbReference>
<dbReference type="PANTHER" id="PTHR19353:SF19">
    <property type="entry name" value="DELTA(5) FATTY ACID DESATURASE C-RELATED"/>
    <property type="match status" value="1"/>
</dbReference>
<dbReference type="InterPro" id="IPR012171">
    <property type="entry name" value="Fatty_acid_desaturase"/>
</dbReference>
<dbReference type="GO" id="GO:0008610">
    <property type="term" value="P:lipid biosynthetic process"/>
    <property type="evidence" value="ECO:0007669"/>
    <property type="project" value="UniProtKB-ARBA"/>
</dbReference>
<evidence type="ECO:0000313" key="6">
    <source>
        <dbReference type="Proteomes" id="UP001190452"/>
    </source>
</evidence>
<dbReference type="PANTHER" id="PTHR19353">
    <property type="entry name" value="FATTY ACID DESATURASE 2"/>
    <property type="match status" value="1"/>
</dbReference>
<comment type="caution">
    <text evidence="3">The sequence shown here is derived from an EMBL/GenBank/DDBJ whole genome shotgun (WGS) entry which is preliminary data.</text>
</comment>
<proteinExistence type="predicted"/>
<dbReference type="RefSeq" id="WP_167309890.1">
    <property type="nucleotide sequence ID" value="NZ_CATVXE010000003.1"/>
</dbReference>
<reference evidence="3 6" key="1">
    <citation type="submission" date="2023-07" db="EMBL/GenBank/DDBJ databases">
        <authorList>
            <person name="Peeters C."/>
        </authorList>
    </citation>
    <scope>NUCLEOTIDE SEQUENCE</scope>
    <source>
        <strain evidence="4 6">R-77569</strain>
        <strain evidence="3">R-77591</strain>
    </source>
</reference>
<keyword evidence="6" id="KW-1185">Reference proteome</keyword>